<dbReference type="SUPFAM" id="SSF81452">
    <property type="entry name" value="Cytochrome c oxidase subunit III-like"/>
    <property type="match status" value="1"/>
</dbReference>
<evidence type="ECO:0000313" key="10">
    <source>
        <dbReference type="EMBL" id="MBW8723718.1"/>
    </source>
</evidence>
<evidence type="ECO:0000256" key="8">
    <source>
        <dbReference type="SAM" id="Phobius"/>
    </source>
</evidence>
<comment type="similarity">
    <text evidence="2 7">Belongs to the cytochrome c oxidase subunit 3 family.</text>
</comment>
<dbReference type="Pfam" id="PF00510">
    <property type="entry name" value="COX3"/>
    <property type="match status" value="1"/>
</dbReference>
<keyword evidence="6 8" id="KW-0472">Membrane</keyword>
<feature type="transmembrane region" description="Helical" evidence="8">
    <location>
        <begin position="96"/>
        <end position="113"/>
    </location>
</feature>
<feature type="transmembrane region" description="Helical" evidence="8">
    <location>
        <begin position="23"/>
        <end position="48"/>
    </location>
</feature>
<dbReference type="Proteomes" id="UP000700706">
    <property type="component" value="Unassembled WGS sequence"/>
</dbReference>
<keyword evidence="3" id="KW-1003">Cell membrane</keyword>
<evidence type="ECO:0000256" key="7">
    <source>
        <dbReference type="RuleBase" id="RU003376"/>
    </source>
</evidence>
<name>A0A952FF42_9PROT</name>
<evidence type="ECO:0000256" key="4">
    <source>
        <dbReference type="ARBA" id="ARBA00022692"/>
    </source>
</evidence>
<dbReference type="EMBL" id="JAEKLZ010000037">
    <property type="protein sequence ID" value="MBW8723718.1"/>
    <property type="molecule type" value="Genomic_DNA"/>
</dbReference>
<evidence type="ECO:0000259" key="9">
    <source>
        <dbReference type="PROSITE" id="PS50253"/>
    </source>
</evidence>
<dbReference type="InterPro" id="IPR013833">
    <property type="entry name" value="Cyt_c_oxidase_su3_a-hlx"/>
</dbReference>
<dbReference type="GO" id="GO:0005886">
    <property type="term" value="C:plasma membrane"/>
    <property type="evidence" value="ECO:0007669"/>
    <property type="project" value="UniProtKB-SubCell"/>
</dbReference>
<dbReference type="PANTHER" id="PTHR11403">
    <property type="entry name" value="CYTOCHROME C OXIDASE SUBUNIT III"/>
    <property type="match status" value="1"/>
</dbReference>
<evidence type="ECO:0000256" key="1">
    <source>
        <dbReference type="ARBA" id="ARBA00004651"/>
    </source>
</evidence>
<dbReference type="PROSITE" id="PS50253">
    <property type="entry name" value="COX3"/>
    <property type="match status" value="1"/>
</dbReference>
<comment type="caution">
    <text evidence="10">The sequence shown here is derived from an EMBL/GenBank/DDBJ whole genome shotgun (WGS) entry which is preliminary data.</text>
</comment>
<evidence type="ECO:0000256" key="5">
    <source>
        <dbReference type="ARBA" id="ARBA00022989"/>
    </source>
</evidence>
<feature type="domain" description="Heme-copper oxidase subunit III family profile" evidence="9">
    <location>
        <begin position="1"/>
        <end position="198"/>
    </location>
</feature>
<gene>
    <name evidence="10" type="ORF">JF625_00985</name>
</gene>
<dbReference type="InterPro" id="IPR035973">
    <property type="entry name" value="Cyt_c_oxidase_su3-like_sf"/>
</dbReference>
<reference evidence="10" key="1">
    <citation type="submission" date="2020-06" db="EMBL/GenBank/DDBJ databases">
        <title>Stable isotope informed genome-resolved metagenomics uncovers potential trophic interactions in rhizosphere soil.</title>
        <authorList>
            <person name="Starr E.P."/>
            <person name="Shi S."/>
            <person name="Blazewicz S.J."/>
            <person name="Koch B.J."/>
            <person name="Probst A.J."/>
            <person name="Hungate B.A."/>
            <person name="Pett-Ridge J."/>
            <person name="Firestone M.K."/>
            <person name="Banfield J.F."/>
        </authorList>
    </citation>
    <scope>NUCLEOTIDE SEQUENCE</scope>
    <source>
        <strain evidence="10">YM_69_17</strain>
    </source>
</reference>
<dbReference type="InterPro" id="IPR000298">
    <property type="entry name" value="Cyt_c_oxidase-like_su3"/>
</dbReference>
<comment type="subcellular location">
    <subcellularLocation>
        <location evidence="1 7">Cell membrane</location>
        <topology evidence="1 7">Multi-pass membrane protein</topology>
    </subcellularLocation>
</comment>
<feature type="transmembrane region" description="Helical" evidence="8">
    <location>
        <begin position="178"/>
        <end position="197"/>
    </location>
</feature>
<proteinExistence type="inferred from homology"/>
<dbReference type="Gene3D" id="1.20.120.80">
    <property type="entry name" value="Cytochrome c oxidase, subunit III, four-helix bundle"/>
    <property type="match status" value="1"/>
</dbReference>
<dbReference type="AlphaFoldDB" id="A0A952FF42"/>
<accession>A0A952FF42</accession>
<evidence type="ECO:0000313" key="11">
    <source>
        <dbReference type="Proteomes" id="UP000700706"/>
    </source>
</evidence>
<keyword evidence="5 8" id="KW-1133">Transmembrane helix</keyword>
<dbReference type="PANTHER" id="PTHR11403:SF2">
    <property type="entry name" value="CYTOCHROME BO(3) UBIQUINOL OXIDASE SUBUNIT 3"/>
    <property type="match status" value="1"/>
</dbReference>
<keyword evidence="4 7" id="KW-0812">Transmembrane</keyword>
<evidence type="ECO:0000256" key="6">
    <source>
        <dbReference type="ARBA" id="ARBA00023136"/>
    </source>
</evidence>
<dbReference type="GO" id="GO:0004129">
    <property type="term" value="F:cytochrome-c oxidase activity"/>
    <property type="evidence" value="ECO:0007669"/>
    <property type="project" value="InterPro"/>
</dbReference>
<evidence type="ECO:0000256" key="3">
    <source>
        <dbReference type="ARBA" id="ARBA00022475"/>
    </source>
</evidence>
<feature type="transmembrane region" description="Helical" evidence="8">
    <location>
        <begin position="133"/>
        <end position="158"/>
    </location>
</feature>
<sequence length="198" mass="22300">MRHRPVADVSELPTYGFGSQSPIWWGTLGFVALEGTGFALAIGAYLYLAHLAPTWPIAPPQHDIWAATILTLLLLASVVPNYLVDRWAKQQDLRKVRIGMVVMSLFGIVPLVVRIFEFGALTVLWDTNAYGSVVWFLLGLHTTHLLTDAGDTVVLTVLMFTRHAKSGKRFSDVSDNAFYWYFVVASWLPIYLLLYWVQ</sequence>
<organism evidence="10 11">
    <name type="scientific">Inquilinus limosus</name>
    <dbReference type="NCBI Taxonomy" id="171674"/>
    <lineage>
        <taxon>Bacteria</taxon>
        <taxon>Pseudomonadati</taxon>
        <taxon>Pseudomonadota</taxon>
        <taxon>Alphaproteobacteria</taxon>
        <taxon>Rhodospirillales</taxon>
        <taxon>Rhodospirillaceae</taxon>
        <taxon>Inquilinus</taxon>
    </lineage>
</organism>
<feature type="transmembrane region" description="Helical" evidence="8">
    <location>
        <begin position="64"/>
        <end position="84"/>
    </location>
</feature>
<dbReference type="GO" id="GO:0019646">
    <property type="term" value="P:aerobic electron transport chain"/>
    <property type="evidence" value="ECO:0007669"/>
    <property type="project" value="InterPro"/>
</dbReference>
<evidence type="ECO:0000256" key="2">
    <source>
        <dbReference type="ARBA" id="ARBA00010581"/>
    </source>
</evidence>
<protein>
    <submittedName>
        <fullName evidence="10">Cytochrome c oxidase subunit 3</fullName>
    </submittedName>
</protein>
<dbReference type="InterPro" id="IPR024791">
    <property type="entry name" value="Cyt_c/ubiquinol_Oxase_su3"/>
</dbReference>